<feature type="coiled-coil region" evidence="1">
    <location>
        <begin position="1510"/>
        <end position="1537"/>
    </location>
</feature>
<proteinExistence type="predicted"/>
<feature type="domain" description="TrwC relaxase" evidence="3">
    <location>
        <begin position="10"/>
        <end position="506"/>
    </location>
</feature>
<dbReference type="OrthoDB" id="4524286at2"/>
<comment type="caution">
    <text evidence="4">The sequence shown here is derived from an EMBL/GenBank/DDBJ whole genome shotgun (WGS) entry which is preliminary data.</text>
</comment>
<dbReference type="InterPro" id="IPR027417">
    <property type="entry name" value="P-loop_NTPase"/>
</dbReference>
<feature type="region of interest" description="Disordered" evidence="2">
    <location>
        <begin position="1687"/>
        <end position="1708"/>
    </location>
</feature>
<dbReference type="NCBIfam" id="NF041492">
    <property type="entry name" value="MobF"/>
    <property type="match status" value="1"/>
</dbReference>
<evidence type="ECO:0000256" key="2">
    <source>
        <dbReference type="SAM" id="MobiDB-lite"/>
    </source>
</evidence>
<dbReference type="EMBL" id="SPQC01000009">
    <property type="protein sequence ID" value="TFU23254.1"/>
    <property type="molecule type" value="Genomic_DNA"/>
</dbReference>
<accession>A0A4Y9F4W3</accession>
<dbReference type="InterPro" id="IPR014862">
    <property type="entry name" value="TrwC"/>
</dbReference>
<evidence type="ECO:0000259" key="3">
    <source>
        <dbReference type="Pfam" id="PF08751"/>
    </source>
</evidence>
<dbReference type="SUPFAM" id="SSF52540">
    <property type="entry name" value="P-loop containing nucleoside triphosphate hydrolases"/>
    <property type="match status" value="2"/>
</dbReference>
<gene>
    <name evidence="4" type="ORF">E4U03_03775</name>
</gene>
<reference evidence="4 5" key="1">
    <citation type="submission" date="2019-03" db="EMBL/GenBank/DDBJ databases">
        <title>Diversity of the mouse oral microbiome.</title>
        <authorList>
            <person name="Joseph S."/>
            <person name="Aduse-Opoku J."/>
            <person name="Curtis M."/>
            <person name="Wade W."/>
            <person name="Hashim A."/>
        </authorList>
    </citation>
    <scope>NUCLEOTIDE SEQUENCE [LARGE SCALE GENOMIC DNA]</scope>
    <source>
        <strain evidence="5">irhom_31</strain>
    </source>
</reference>
<dbReference type="CDD" id="cd18809">
    <property type="entry name" value="SF1_C_RecD"/>
    <property type="match status" value="1"/>
</dbReference>
<dbReference type="Proteomes" id="UP000297951">
    <property type="component" value="Unassembled WGS sequence"/>
</dbReference>
<organism evidence="4 5">
    <name type="scientific">Rothia nasimurium</name>
    <dbReference type="NCBI Taxonomy" id="85336"/>
    <lineage>
        <taxon>Bacteria</taxon>
        <taxon>Bacillati</taxon>
        <taxon>Actinomycetota</taxon>
        <taxon>Actinomycetes</taxon>
        <taxon>Micrococcales</taxon>
        <taxon>Micrococcaceae</taxon>
        <taxon>Rothia</taxon>
    </lineage>
</organism>
<dbReference type="Pfam" id="PF13604">
    <property type="entry name" value="AAA_30"/>
    <property type="match status" value="1"/>
</dbReference>
<dbReference type="SUPFAM" id="SSF55464">
    <property type="entry name" value="Origin of replication-binding domain, RBD-like"/>
    <property type="match status" value="1"/>
</dbReference>
<dbReference type="RefSeq" id="WP_135011658.1">
    <property type="nucleotide sequence ID" value="NZ_JADGLK010000009.1"/>
</dbReference>
<protein>
    <recommendedName>
        <fullName evidence="3">TrwC relaxase domain-containing protein</fullName>
    </recommendedName>
</protein>
<dbReference type="Pfam" id="PF08751">
    <property type="entry name" value="TrwC"/>
    <property type="match status" value="1"/>
</dbReference>
<dbReference type="Gene3D" id="2.30.30.940">
    <property type="match status" value="1"/>
</dbReference>
<name>A0A4Y9F4W3_9MICC</name>
<evidence type="ECO:0000256" key="1">
    <source>
        <dbReference type="SAM" id="Coils"/>
    </source>
</evidence>
<evidence type="ECO:0000313" key="4">
    <source>
        <dbReference type="EMBL" id="TFU23254.1"/>
    </source>
</evidence>
<dbReference type="Gene3D" id="3.40.50.300">
    <property type="entry name" value="P-loop containing nucleotide triphosphate hydrolases"/>
    <property type="match status" value="2"/>
</dbReference>
<feature type="coiled-coil region" evidence="1">
    <location>
        <begin position="1613"/>
        <end position="1647"/>
    </location>
</feature>
<keyword evidence="1" id="KW-0175">Coiled coil</keyword>
<evidence type="ECO:0000313" key="5">
    <source>
        <dbReference type="Proteomes" id="UP000297951"/>
    </source>
</evidence>
<sequence length="1708" mass="191911">MMTVHKLSHGDGHTYYTHEVATGDALRSNDREIGDYYTVEGMPPGQWVGSSIHELGVSGNVTEAQMEMLFSGKAKPLTPEMYTEALEAAGVAGEFARIRVMEEERVKYAEENWRIIHEVRKGTPEQRIGRMIGLSREAVNKRKLKMMKLNTVEPYSGKVPSLAEAKESIIATYTMTPAQSRAAEAKAAEAKEKAKLKWIKEHDFGNRDHSYPTANKDFLKAVQKKIDKHNSLGKAEPSKAEMRAYRLEVAAKMFREENGYNPENEELVRYMQRLEKPAQQSIAGYDLVFSPTKSVSIAWGLGNENLRKGIEKAHEAAIADVITYLEENALYTRRGQGGVEQIDVDGGIIGTKFRHYDSREGDPNIHDHLVIVNRVKGADGRWSAIDGRNIYGYGVSASELYNTKIAQYIHQNLGLEFVKVPRKGKFIYELAGIDDEAIQAFSSRRASINKEYKKVHAQFVKDHGYEPNERQVKQLYQQVTLSTRPQKLEAKSLKDLNDLWREKAASLKDVYLPTGDELELHLRNSSTTQAEKVVAGKSEALTTSPLEHAEKIIGRLENTRSMWGDRHIEAEAHRYFRELTNGSFVDDDLFNNAIKSVKNISLSMQAEHTMDVPEEKFRKDGTSVYTRAGSQLYTTHRVINGEQNLLSAARNNATAPAQKATFEELLKAHRKASQVSEAQENMARAFATSPKRLVVGIGPAGAGKTTSTVLTVKTVKAQGRKVIGLAPTAAAAAVMSQELGIEATTLDRFLHETDKTKHTLTHGDVLLVDEIGMVSTPKLNELLTHSYNSGAVIRGMGDTRQLSAVGAGGALRLIEREVGAVYLEDVFRFRNEDGSTNIEEANASMLLREPAATGADKPFAWYIDNNRVMAGESEAMLSKVFEAWSADTAAGKKSLMLAANNQAVQELNMRAQIQAIAQGKVVENKWGISLHDSSTAYKGEIVVSRENDRRNRVRGGKDFVKNGDLWQVLSTRKDGSMVVKNLKHGGKTVLSAHYVAKFVELGYASTIARSQGATVDTVHAYVDKSTDRAGAYVGITRGRFSNRIYVATDAENNRDAVLEAITNNYDKNLSVHEEVERLRAETRDLATRVSIYNNLAEHSMKQSYATMLRQEVGDTLAEKMINAEAYGALCYELDEVYRAGFDPRDAVRQAFPTRGFEDAHDAAAVMQWRVKQVREHNEALLKQRMTRPLGAYSDATLAKMIARAEANLPKKPDSANLEDANWADRPYALVKTEELREMRMKTFALLRSREDAKDPYIDDLRENAYAMDNEWLRRAQMGPEQKAVEQFVRGEKRRDHLFTIVKALKSEQRLRRTALKTVEDAGYKMPAKDAVRAGVSNHTVDPYWATNPMVKPENKALLASHRKQIGQLIELRGKQLADERPEWVKSLGEVPAYPRAAKRWYRIAGEIEAYRNQYKVPAGEVVAIPKKYQESERGQYLQAQMVAMHKSSRLSSTLLSAEESARIAQRAEHLQETREDQSEVEYVLDVQNRDEKVAYLQEQVSSFDEQLANLSTQSDEVARKTRELKQLVEELTPLQQQYRVELAKAKSDVFFGAKKAYRPVKEAKAAVESAGFFARTKAARQLEEATAQFASAYGGFATLEEVEEKWVPAQETVRETREHFEQTQIRLVQAKERLERNEQLSVGLKQKINKAHAGRMAARTKLAKIQETVQARQHRKRQIAVALDAQAKRESATDYLNRQQSEDRTTVR</sequence>